<protein>
    <recommendedName>
        <fullName evidence="3">SRPBCC family protein</fullName>
    </recommendedName>
</protein>
<comment type="caution">
    <text evidence="1">The sequence shown here is derived from an EMBL/GenBank/DDBJ whole genome shotgun (WGS) entry which is preliminary data.</text>
</comment>
<dbReference type="InterPro" id="IPR023393">
    <property type="entry name" value="START-like_dom_sf"/>
</dbReference>
<evidence type="ECO:0000313" key="1">
    <source>
        <dbReference type="EMBL" id="GAA2153611.1"/>
    </source>
</evidence>
<gene>
    <name evidence="1" type="ORF">GCM10009844_38250</name>
</gene>
<dbReference type="EMBL" id="BAAAQR010000014">
    <property type="protein sequence ID" value="GAA2153611.1"/>
    <property type="molecule type" value="Genomic_DNA"/>
</dbReference>
<keyword evidence="2" id="KW-1185">Reference proteome</keyword>
<sequence>MPRVRGSIDIARPVEAVFDVVADQTNEPTYNPAMVRCEQVAPGPVGEGSRFRSVARSAGREVPMTSELVDYQRPHHLGVLTSVDGTIIDGTLDFEPSMIGTRMTWDWDVRTTGRLRVVGPVVAFLGRRQERRIWGSLKAQLEQQQGSRTGA</sequence>
<accession>A0ABP5LTH5</accession>
<dbReference type="RefSeq" id="WP_344156199.1">
    <property type="nucleotide sequence ID" value="NZ_BAAAQR010000014.1"/>
</dbReference>
<organism evidence="1 2">
    <name type="scientific">Nocardioides koreensis</name>
    <dbReference type="NCBI Taxonomy" id="433651"/>
    <lineage>
        <taxon>Bacteria</taxon>
        <taxon>Bacillati</taxon>
        <taxon>Actinomycetota</taxon>
        <taxon>Actinomycetes</taxon>
        <taxon>Propionibacteriales</taxon>
        <taxon>Nocardioidaceae</taxon>
        <taxon>Nocardioides</taxon>
    </lineage>
</organism>
<dbReference type="Gene3D" id="3.30.530.20">
    <property type="match status" value="1"/>
</dbReference>
<dbReference type="InterPro" id="IPR019587">
    <property type="entry name" value="Polyketide_cyclase/dehydratase"/>
</dbReference>
<name>A0ABP5LTH5_9ACTN</name>
<dbReference type="SUPFAM" id="SSF55961">
    <property type="entry name" value="Bet v1-like"/>
    <property type="match status" value="1"/>
</dbReference>
<dbReference type="Proteomes" id="UP001501771">
    <property type="component" value="Unassembled WGS sequence"/>
</dbReference>
<reference evidence="2" key="1">
    <citation type="journal article" date="2019" name="Int. J. Syst. Evol. Microbiol.">
        <title>The Global Catalogue of Microorganisms (GCM) 10K type strain sequencing project: providing services to taxonomists for standard genome sequencing and annotation.</title>
        <authorList>
            <consortium name="The Broad Institute Genomics Platform"/>
            <consortium name="The Broad Institute Genome Sequencing Center for Infectious Disease"/>
            <person name="Wu L."/>
            <person name="Ma J."/>
        </authorList>
    </citation>
    <scope>NUCLEOTIDE SEQUENCE [LARGE SCALE GENOMIC DNA]</scope>
    <source>
        <strain evidence="2">JCM 16022</strain>
    </source>
</reference>
<evidence type="ECO:0000313" key="2">
    <source>
        <dbReference type="Proteomes" id="UP001501771"/>
    </source>
</evidence>
<dbReference type="Pfam" id="PF10604">
    <property type="entry name" value="Polyketide_cyc2"/>
    <property type="match status" value="1"/>
</dbReference>
<evidence type="ECO:0008006" key="3">
    <source>
        <dbReference type="Google" id="ProtNLM"/>
    </source>
</evidence>
<proteinExistence type="predicted"/>